<sequence length="86" mass="9601">MSIIKVFGSDPPCARCKATEKKIVKEVVKELNLNVDVKHISVFSEEADKYGITTTPAVVINDKIVFSGRVPTKEEIKDIILRELKS</sequence>
<dbReference type="InterPro" id="IPR036249">
    <property type="entry name" value="Thioredoxin-like_sf"/>
</dbReference>
<dbReference type="EMBL" id="QNVI01000041">
    <property type="protein sequence ID" value="TDA38849.1"/>
    <property type="molecule type" value="Genomic_DNA"/>
</dbReference>
<organism evidence="4 6">
    <name type="scientific">Thermoproteota archaeon</name>
    <dbReference type="NCBI Taxonomy" id="2056631"/>
    <lineage>
        <taxon>Archaea</taxon>
        <taxon>Thermoproteota</taxon>
    </lineage>
</organism>
<dbReference type="PANTHER" id="PTHR36450">
    <property type="entry name" value="THIOREDOXIN"/>
    <property type="match status" value="1"/>
</dbReference>
<evidence type="ECO:0000313" key="4">
    <source>
        <dbReference type="EMBL" id="TDA38849.1"/>
    </source>
</evidence>
<protein>
    <submittedName>
        <fullName evidence="4">Thioredoxin family protein</fullName>
    </submittedName>
</protein>
<proteinExistence type="inferred from homology"/>
<reference evidence="3 5" key="2">
    <citation type="journal article" date="2019" name="Nat. Microbiol.">
        <title>Wide diversity of methane and short-chain alkane metabolisms in uncultured archaea.</title>
        <authorList>
            <person name="Borrel G."/>
            <person name="Adam P.S."/>
            <person name="McKay L.J."/>
            <person name="Chen L.X."/>
            <person name="Sierra-Garcia I.N."/>
            <person name="Sieber C.M."/>
            <person name="Letourneur Q."/>
            <person name="Ghozlane A."/>
            <person name="Andersen G.L."/>
            <person name="Li W.J."/>
            <person name="Hallam S.J."/>
            <person name="Muyzer G."/>
            <person name="de Oliveira V.M."/>
            <person name="Inskeep W.P."/>
            <person name="Banfield J.F."/>
            <person name="Gribaldo S."/>
        </authorList>
    </citation>
    <scope>NUCLEOTIDE SEQUENCE [LARGE SCALE GENOMIC DNA]</scope>
    <source>
        <strain evidence="3">Verst-YHS</strain>
    </source>
</reference>
<evidence type="ECO:0000313" key="5">
    <source>
        <dbReference type="Proteomes" id="UP000316080"/>
    </source>
</evidence>
<evidence type="ECO:0000313" key="3">
    <source>
        <dbReference type="EMBL" id="RZN55224.1"/>
    </source>
</evidence>
<dbReference type="InterPro" id="IPR005243">
    <property type="entry name" value="THIRX-like_proc"/>
</dbReference>
<dbReference type="InterPro" id="IPR012336">
    <property type="entry name" value="Thioredoxin-like_fold"/>
</dbReference>
<dbReference type="NCBIfam" id="TIGR00412">
    <property type="entry name" value="redox_disulf_2"/>
    <property type="match status" value="1"/>
</dbReference>
<dbReference type="EMBL" id="RXIH01000046">
    <property type="protein sequence ID" value="RZN55224.1"/>
    <property type="molecule type" value="Genomic_DNA"/>
</dbReference>
<dbReference type="AlphaFoldDB" id="A0A523BD25"/>
<evidence type="ECO:0000313" key="6">
    <source>
        <dbReference type="Proteomes" id="UP000317265"/>
    </source>
</evidence>
<dbReference type="Proteomes" id="UP000317265">
    <property type="component" value="Unassembled WGS sequence"/>
</dbReference>
<comment type="caution">
    <text evidence="4">The sequence shown here is derived from an EMBL/GenBank/DDBJ whole genome shotgun (WGS) entry which is preliminary data.</text>
</comment>
<gene>
    <name evidence="4" type="ORF">DSO09_03115</name>
    <name evidence="3" type="ORF">EF809_05735</name>
</gene>
<comment type="similarity">
    <text evidence="1">Belongs to the glutaredoxin family.</text>
</comment>
<dbReference type="Proteomes" id="UP000316080">
    <property type="component" value="Unassembled WGS sequence"/>
</dbReference>
<feature type="domain" description="Thioredoxin-like fold" evidence="2">
    <location>
        <begin position="4"/>
        <end position="80"/>
    </location>
</feature>
<dbReference type="Gene3D" id="3.40.30.10">
    <property type="entry name" value="Glutaredoxin"/>
    <property type="match status" value="1"/>
</dbReference>
<name>A0A523BD25_9CREN</name>
<reference evidence="4 6" key="1">
    <citation type="journal article" date="2019" name="Nat. Microbiol.">
        <title>Expanding anaerobic alkane metabolism in the domain of Archaea.</title>
        <authorList>
            <person name="Wang Y."/>
            <person name="Wegener G."/>
            <person name="Hou J."/>
            <person name="Wang F."/>
            <person name="Xiao X."/>
        </authorList>
    </citation>
    <scope>NUCLEOTIDE SEQUENCE [LARGE SCALE GENOMIC DNA]</scope>
    <source>
        <strain evidence="4">WYZ-LMO11</strain>
    </source>
</reference>
<dbReference type="PANTHER" id="PTHR36450:SF1">
    <property type="entry name" value="THIOREDOXIN"/>
    <property type="match status" value="1"/>
</dbReference>
<evidence type="ECO:0000259" key="2">
    <source>
        <dbReference type="Pfam" id="PF13192"/>
    </source>
</evidence>
<accession>A0A523BD25</accession>
<dbReference type="SUPFAM" id="SSF52833">
    <property type="entry name" value="Thioredoxin-like"/>
    <property type="match status" value="1"/>
</dbReference>
<evidence type="ECO:0000256" key="1">
    <source>
        <dbReference type="ARBA" id="ARBA00007787"/>
    </source>
</evidence>
<dbReference type="Pfam" id="PF13192">
    <property type="entry name" value="Thioredoxin_3"/>
    <property type="match status" value="1"/>
</dbReference>